<dbReference type="EMBL" id="JARPUR010000001">
    <property type="protein sequence ID" value="KAK4885141.1"/>
    <property type="molecule type" value="Genomic_DNA"/>
</dbReference>
<keyword evidence="1" id="KW-0732">Signal</keyword>
<dbReference type="PROSITE" id="PS51252">
    <property type="entry name" value="ANTISTASIN"/>
    <property type="match status" value="2"/>
</dbReference>
<dbReference type="Gene3D" id="2.10.22.10">
    <property type="entry name" value="Antistasin, domain 1"/>
    <property type="match status" value="2"/>
</dbReference>
<protein>
    <recommendedName>
        <fullName evidence="2">Antistasin-like domain-containing protein</fullName>
    </recommendedName>
</protein>
<evidence type="ECO:0000256" key="1">
    <source>
        <dbReference type="SAM" id="SignalP"/>
    </source>
</evidence>
<feature type="domain" description="Antistasin-like" evidence="2">
    <location>
        <begin position="244"/>
        <end position="270"/>
    </location>
</feature>
<dbReference type="Proteomes" id="UP001353858">
    <property type="component" value="Unassembled WGS sequence"/>
</dbReference>
<dbReference type="AlphaFoldDB" id="A0AAN7PNI6"/>
<dbReference type="InterPro" id="IPR004094">
    <property type="entry name" value="Antistasin-like"/>
</dbReference>
<comment type="caution">
    <text evidence="3">The sequence shown here is derived from an EMBL/GenBank/DDBJ whole genome shotgun (WGS) entry which is preliminary data.</text>
</comment>
<reference evidence="4" key="1">
    <citation type="submission" date="2023-01" db="EMBL/GenBank/DDBJ databases">
        <title>Key to firefly adult light organ development and bioluminescence: homeobox transcription factors regulate luciferase expression and transportation to peroxisome.</title>
        <authorList>
            <person name="Fu X."/>
        </authorList>
    </citation>
    <scope>NUCLEOTIDE SEQUENCE [LARGE SCALE GENOMIC DNA]</scope>
</reference>
<evidence type="ECO:0000313" key="3">
    <source>
        <dbReference type="EMBL" id="KAK4885141.1"/>
    </source>
</evidence>
<evidence type="ECO:0000259" key="2">
    <source>
        <dbReference type="PROSITE" id="PS51252"/>
    </source>
</evidence>
<name>A0AAN7PNI6_9COLE</name>
<dbReference type="SUPFAM" id="SSF57262">
    <property type="entry name" value="Leech antihemostatic proteins"/>
    <property type="match status" value="1"/>
</dbReference>
<keyword evidence="4" id="KW-1185">Reference proteome</keyword>
<accession>A0AAN7PNI6</accession>
<evidence type="ECO:0000313" key="4">
    <source>
        <dbReference type="Proteomes" id="UP001353858"/>
    </source>
</evidence>
<feature type="signal peptide" evidence="1">
    <location>
        <begin position="1"/>
        <end position="17"/>
    </location>
</feature>
<organism evidence="3 4">
    <name type="scientific">Aquatica leii</name>
    <dbReference type="NCBI Taxonomy" id="1421715"/>
    <lineage>
        <taxon>Eukaryota</taxon>
        <taxon>Metazoa</taxon>
        <taxon>Ecdysozoa</taxon>
        <taxon>Arthropoda</taxon>
        <taxon>Hexapoda</taxon>
        <taxon>Insecta</taxon>
        <taxon>Pterygota</taxon>
        <taxon>Neoptera</taxon>
        <taxon>Endopterygota</taxon>
        <taxon>Coleoptera</taxon>
        <taxon>Polyphaga</taxon>
        <taxon>Elateriformia</taxon>
        <taxon>Elateroidea</taxon>
        <taxon>Lampyridae</taxon>
        <taxon>Luciolinae</taxon>
        <taxon>Aquatica</taxon>
    </lineage>
</organism>
<feature type="chain" id="PRO_5042943809" description="Antistasin-like domain-containing protein" evidence="1">
    <location>
        <begin position="18"/>
        <end position="444"/>
    </location>
</feature>
<feature type="domain" description="Antistasin-like" evidence="2">
    <location>
        <begin position="336"/>
        <end position="362"/>
    </location>
</feature>
<dbReference type="Pfam" id="PF02822">
    <property type="entry name" value="Antistasin"/>
    <property type="match status" value="2"/>
</dbReference>
<gene>
    <name evidence="3" type="ORF">RN001_001412</name>
</gene>
<dbReference type="InterPro" id="IPR011061">
    <property type="entry name" value="Hirudin/antistatin"/>
</dbReference>
<dbReference type="GO" id="GO:0004867">
    <property type="term" value="F:serine-type endopeptidase inhibitor activity"/>
    <property type="evidence" value="ECO:0007669"/>
    <property type="project" value="InterPro"/>
</dbReference>
<proteinExistence type="predicted"/>
<sequence>MIYSLVLFLTFVNMYNTKTYLNAKINCHHLQCNPCKYGYELDLNGCKTCNCVNPCKYYRCLFGEQCLSEPVYCYDGSLCGGKAKSKCNCIYFLCVSSSLLFTRCFPSFSNIFTSCQSNACPNVKCLNCCTYGHVVVNGCKTCKCVDPCKDIQCPRPKVCVPNPYDCSPDGSCLAETKCVPNCPLFKCRLCPYGYEVDGYGCQTCECVDPCKNHKCNYDEQCNVQLVSTRDDFSSGYKTICTKICKKLNCPMLKCKYGFEEDCNHCPICKCREPCRDVICPRYYYCIVQTIFCFVAPCPPPFPICVNYCKKGYLLIDDYGFPITCSSQRCPKGTKICSKLDCPSLKCRYGFEEDCNNCPICKCREPCQNVICPQYYYCIVETIFCVIAPCPPPLPVCEHYCKEGNLLIDNYGFPVTCSSQQCPKHYTCTIVPAAKKSYCCSCSSE</sequence>